<evidence type="ECO:0000313" key="3">
    <source>
        <dbReference type="EMBL" id="RDX92409.1"/>
    </source>
</evidence>
<dbReference type="AlphaFoldDB" id="A0A371GPC0"/>
<proteinExistence type="predicted"/>
<keyword evidence="1" id="KW-0175">Coiled coil</keyword>
<feature type="compositionally biased region" description="Polar residues" evidence="2">
    <location>
        <begin position="62"/>
        <end position="72"/>
    </location>
</feature>
<gene>
    <name evidence="3" type="ORF">CR513_25496</name>
</gene>
<accession>A0A371GPC0</accession>
<sequence>AEERHKLVEERYKETLKIVEEREEELRRQLVAAKTRLPSPKLQRSDHRTIRWKPRPPHSSLGFPNSDLQTFPKNPAGSGHALVDHPTTMIHPNFQRFSKRLRLSIRCQQDKKIRGLRAGQFSDSLTLRKP</sequence>
<reference evidence="3" key="1">
    <citation type="submission" date="2018-05" db="EMBL/GenBank/DDBJ databases">
        <title>Draft genome of Mucuna pruriens seed.</title>
        <authorList>
            <person name="Nnadi N.E."/>
            <person name="Vos R."/>
            <person name="Hasami M.H."/>
            <person name="Devisetty U.K."/>
            <person name="Aguiy J.C."/>
        </authorList>
    </citation>
    <scope>NUCLEOTIDE SEQUENCE [LARGE SCALE GENOMIC DNA]</scope>
    <source>
        <strain evidence="3">JCA_2017</strain>
    </source>
</reference>
<comment type="caution">
    <text evidence="3">The sequence shown here is derived from an EMBL/GenBank/DDBJ whole genome shotgun (WGS) entry which is preliminary data.</text>
</comment>
<evidence type="ECO:0000256" key="1">
    <source>
        <dbReference type="SAM" id="Coils"/>
    </source>
</evidence>
<protein>
    <submittedName>
        <fullName evidence="3">Uncharacterized protein</fullName>
    </submittedName>
</protein>
<name>A0A371GPC0_MUCPR</name>
<dbReference type="EMBL" id="QJKJ01004875">
    <property type="protein sequence ID" value="RDX92409.1"/>
    <property type="molecule type" value="Genomic_DNA"/>
</dbReference>
<evidence type="ECO:0000313" key="4">
    <source>
        <dbReference type="Proteomes" id="UP000257109"/>
    </source>
</evidence>
<evidence type="ECO:0000256" key="2">
    <source>
        <dbReference type="SAM" id="MobiDB-lite"/>
    </source>
</evidence>
<feature type="non-terminal residue" evidence="3">
    <location>
        <position position="1"/>
    </location>
</feature>
<keyword evidence="4" id="KW-1185">Reference proteome</keyword>
<organism evidence="3 4">
    <name type="scientific">Mucuna pruriens</name>
    <name type="common">Velvet bean</name>
    <name type="synonym">Dolichos pruriens</name>
    <dbReference type="NCBI Taxonomy" id="157652"/>
    <lineage>
        <taxon>Eukaryota</taxon>
        <taxon>Viridiplantae</taxon>
        <taxon>Streptophyta</taxon>
        <taxon>Embryophyta</taxon>
        <taxon>Tracheophyta</taxon>
        <taxon>Spermatophyta</taxon>
        <taxon>Magnoliopsida</taxon>
        <taxon>eudicotyledons</taxon>
        <taxon>Gunneridae</taxon>
        <taxon>Pentapetalae</taxon>
        <taxon>rosids</taxon>
        <taxon>fabids</taxon>
        <taxon>Fabales</taxon>
        <taxon>Fabaceae</taxon>
        <taxon>Papilionoideae</taxon>
        <taxon>50 kb inversion clade</taxon>
        <taxon>NPAAA clade</taxon>
        <taxon>indigoferoid/millettioid clade</taxon>
        <taxon>Phaseoleae</taxon>
        <taxon>Mucuna</taxon>
    </lineage>
</organism>
<feature type="coiled-coil region" evidence="1">
    <location>
        <begin position="9"/>
        <end position="36"/>
    </location>
</feature>
<feature type="region of interest" description="Disordered" evidence="2">
    <location>
        <begin position="36"/>
        <end position="86"/>
    </location>
</feature>
<dbReference type="Proteomes" id="UP000257109">
    <property type="component" value="Unassembled WGS sequence"/>
</dbReference>
<feature type="non-terminal residue" evidence="3">
    <location>
        <position position="130"/>
    </location>
</feature>